<comment type="similarity">
    <text evidence="1">Belongs to the peptidase S1C family.</text>
</comment>
<feature type="transmembrane region" description="Helical" evidence="5">
    <location>
        <begin position="92"/>
        <end position="113"/>
    </location>
</feature>
<evidence type="ECO:0000256" key="1">
    <source>
        <dbReference type="ARBA" id="ARBA00010541"/>
    </source>
</evidence>
<dbReference type="Gene3D" id="2.30.42.10">
    <property type="match status" value="1"/>
</dbReference>
<dbReference type="GO" id="GO:0006508">
    <property type="term" value="P:proteolysis"/>
    <property type="evidence" value="ECO:0007669"/>
    <property type="project" value="UniProtKB-KW"/>
</dbReference>
<dbReference type="AlphaFoldDB" id="A0A4Q9KJG6"/>
<feature type="region of interest" description="Disordered" evidence="4">
    <location>
        <begin position="1"/>
        <end position="26"/>
    </location>
</feature>
<comment type="caution">
    <text evidence="7">The sequence shown here is derived from an EMBL/GenBank/DDBJ whole genome shotgun (WGS) entry which is preliminary data.</text>
</comment>
<dbReference type="SMART" id="SM00228">
    <property type="entry name" value="PDZ"/>
    <property type="match status" value="1"/>
</dbReference>
<evidence type="ECO:0000256" key="5">
    <source>
        <dbReference type="SAM" id="Phobius"/>
    </source>
</evidence>
<reference evidence="7 8" key="1">
    <citation type="submission" date="2019-01" db="EMBL/GenBank/DDBJ databases">
        <title>Lactibacter flavus gen. nov., sp. nov., a novel bacterium of the family Propionibacteriaceae isolated from raw milk and dairy products.</title>
        <authorList>
            <person name="Huptas C."/>
            <person name="Wenning M."/>
            <person name="Breitenwieser F."/>
            <person name="Doll E."/>
            <person name="Von Neubeck M."/>
            <person name="Busse H.-J."/>
            <person name="Scherer S."/>
        </authorList>
    </citation>
    <scope>NUCLEOTIDE SEQUENCE [LARGE SCALE GENOMIC DNA]</scope>
    <source>
        <strain evidence="7 8">DSM 22130</strain>
    </source>
</reference>
<keyword evidence="5" id="KW-1133">Transmembrane helix</keyword>
<keyword evidence="5" id="KW-0812">Transmembrane</keyword>
<dbReference type="PROSITE" id="PS00135">
    <property type="entry name" value="TRYPSIN_SER"/>
    <property type="match status" value="1"/>
</dbReference>
<dbReference type="PANTHER" id="PTHR43343">
    <property type="entry name" value="PEPTIDASE S12"/>
    <property type="match status" value="1"/>
</dbReference>
<feature type="region of interest" description="Disordered" evidence="4">
    <location>
        <begin position="118"/>
        <end position="168"/>
    </location>
</feature>
<accession>A0A4Q9KJG6</accession>
<gene>
    <name evidence="7" type="ORF">ET996_10545</name>
</gene>
<dbReference type="InterPro" id="IPR033116">
    <property type="entry name" value="TRYPSIN_SER"/>
</dbReference>
<organism evidence="7 8">
    <name type="scientific">Propioniciclava tarda</name>
    <dbReference type="NCBI Taxonomy" id="433330"/>
    <lineage>
        <taxon>Bacteria</taxon>
        <taxon>Bacillati</taxon>
        <taxon>Actinomycetota</taxon>
        <taxon>Actinomycetes</taxon>
        <taxon>Propionibacteriales</taxon>
        <taxon>Propionibacteriaceae</taxon>
        <taxon>Propioniciclava</taxon>
    </lineage>
</organism>
<evidence type="ECO:0000259" key="6">
    <source>
        <dbReference type="SMART" id="SM00228"/>
    </source>
</evidence>
<dbReference type="SUPFAM" id="SSF50156">
    <property type="entry name" value="PDZ domain-like"/>
    <property type="match status" value="1"/>
</dbReference>
<proteinExistence type="inferred from homology"/>
<evidence type="ECO:0000256" key="2">
    <source>
        <dbReference type="ARBA" id="ARBA00022670"/>
    </source>
</evidence>
<dbReference type="Pfam" id="PF13365">
    <property type="entry name" value="Trypsin_2"/>
    <property type="match status" value="1"/>
</dbReference>
<dbReference type="Gene3D" id="2.40.10.10">
    <property type="entry name" value="Trypsin-like serine proteases"/>
    <property type="match status" value="2"/>
</dbReference>
<evidence type="ECO:0000256" key="3">
    <source>
        <dbReference type="ARBA" id="ARBA00022801"/>
    </source>
</evidence>
<keyword evidence="3" id="KW-0378">Hydrolase</keyword>
<dbReference type="InterPro" id="IPR001478">
    <property type="entry name" value="PDZ"/>
</dbReference>
<keyword evidence="2" id="KW-0645">Protease</keyword>
<dbReference type="InterPro" id="IPR001940">
    <property type="entry name" value="Peptidase_S1C"/>
</dbReference>
<keyword evidence="8" id="KW-1185">Reference proteome</keyword>
<dbReference type="InterPro" id="IPR043504">
    <property type="entry name" value="Peptidase_S1_PA_chymotrypsin"/>
</dbReference>
<sequence>MAEQNTPDYGRPDAFARPGQAPIPVTPQVPAPVVSFPAPAADARPYSFSDWTPQAAVPSGPGDAAASDQVWPPSLGGATAVGGRRRSRTGRLVLAGLGALTALALVAGASGMITARMTSAAPQQTRPAASAPAQSGQATQPASAPKTTAPAAGTGTAQKSTQSTPTDAQSKGVVLINTTMTNGTAAGTGMVIDASGLVLTNYHVVQGSTAVKVTIATSGRTYTATVVGHDATNDVALLQLADASGLDVVTFDQDAVSVGAAVTAVGNANGQEYLTAASGQITDTSATVTVSNDSASGTETLKDVYETNAAAQPGDSGGPLFDAQAEVTAMTTAGEQTYRGPRTAQAPTTTATYAIPIARALSIVQQIRSGHDAGSVRVGPNAYLGVMVATRSTGSAVVSQVTAGTPAAKAGLTAGSTITAIAGTKVASQADIAAALSGHKPGQSVKVAWMDAAGAAHTADVTLAASPVN</sequence>
<dbReference type="SUPFAM" id="SSF50494">
    <property type="entry name" value="Trypsin-like serine proteases"/>
    <property type="match status" value="1"/>
</dbReference>
<name>A0A4Q9KJG6_PROTD</name>
<dbReference type="GO" id="GO:0004252">
    <property type="term" value="F:serine-type endopeptidase activity"/>
    <property type="evidence" value="ECO:0007669"/>
    <property type="project" value="InterPro"/>
</dbReference>
<dbReference type="InterPro" id="IPR009003">
    <property type="entry name" value="Peptidase_S1_PA"/>
</dbReference>
<evidence type="ECO:0000256" key="4">
    <source>
        <dbReference type="SAM" id="MobiDB-lite"/>
    </source>
</evidence>
<feature type="compositionally biased region" description="Low complexity" evidence="4">
    <location>
        <begin position="127"/>
        <end position="159"/>
    </location>
</feature>
<dbReference type="EMBL" id="SDMR01000013">
    <property type="protein sequence ID" value="TBT94444.1"/>
    <property type="molecule type" value="Genomic_DNA"/>
</dbReference>
<dbReference type="OrthoDB" id="73775at2"/>
<dbReference type="Pfam" id="PF13180">
    <property type="entry name" value="PDZ_2"/>
    <property type="match status" value="1"/>
</dbReference>
<dbReference type="InterPro" id="IPR051201">
    <property type="entry name" value="Chloro_Bact_Ser_Proteases"/>
</dbReference>
<feature type="domain" description="PDZ" evidence="6">
    <location>
        <begin position="382"/>
        <end position="453"/>
    </location>
</feature>
<dbReference type="RefSeq" id="WP_131172524.1">
    <property type="nucleotide sequence ID" value="NZ_FXTL01000013.1"/>
</dbReference>
<dbReference type="Proteomes" id="UP000291933">
    <property type="component" value="Unassembled WGS sequence"/>
</dbReference>
<keyword evidence="5" id="KW-0472">Membrane</keyword>
<dbReference type="PRINTS" id="PR00834">
    <property type="entry name" value="PROTEASES2C"/>
</dbReference>
<protein>
    <submittedName>
        <fullName evidence="7">PDZ domain-containing protein</fullName>
    </submittedName>
</protein>
<evidence type="ECO:0000313" key="7">
    <source>
        <dbReference type="EMBL" id="TBT94444.1"/>
    </source>
</evidence>
<dbReference type="PANTHER" id="PTHR43343:SF3">
    <property type="entry name" value="PROTEASE DO-LIKE 8, CHLOROPLASTIC"/>
    <property type="match status" value="1"/>
</dbReference>
<evidence type="ECO:0000313" key="8">
    <source>
        <dbReference type="Proteomes" id="UP000291933"/>
    </source>
</evidence>
<dbReference type="InterPro" id="IPR036034">
    <property type="entry name" value="PDZ_sf"/>
</dbReference>